<organism evidence="2 3">
    <name type="scientific">Bombyx mori</name>
    <name type="common">Silk moth</name>
    <dbReference type="NCBI Taxonomy" id="7091"/>
    <lineage>
        <taxon>Eukaryota</taxon>
        <taxon>Metazoa</taxon>
        <taxon>Ecdysozoa</taxon>
        <taxon>Arthropoda</taxon>
        <taxon>Hexapoda</taxon>
        <taxon>Insecta</taxon>
        <taxon>Pterygota</taxon>
        <taxon>Neoptera</taxon>
        <taxon>Endopterygota</taxon>
        <taxon>Lepidoptera</taxon>
        <taxon>Glossata</taxon>
        <taxon>Ditrysia</taxon>
        <taxon>Bombycoidea</taxon>
        <taxon>Bombycidae</taxon>
        <taxon>Bombycinae</taxon>
        <taxon>Bombyx</taxon>
    </lineage>
</organism>
<reference evidence="2" key="2">
    <citation type="submission" date="2022-06" db="UniProtKB">
        <authorList>
            <consortium name="EnsemblMetazoa"/>
        </authorList>
    </citation>
    <scope>IDENTIFICATION</scope>
    <source>
        <strain evidence="2">p50T (Dazao)</strain>
    </source>
</reference>
<dbReference type="RefSeq" id="XP_021202041.1">
    <property type="nucleotide sequence ID" value="XM_021346366.3"/>
</dbReference>
<dbReference type="OMA" id="NDQANTH"/>
<sequence>MLNDQANTHWKFAEVPNLTPESNLTINEIEDFDCSKSESKVLHEESRFIKFIESNAFIPFIDSDNSKNSTFDYIVRPIDVHVQPQVIFDANITRKAIGDKLTKKSTKHKRIITFKNIHFKYKTPKYTMEKRFSTHYKNRYRKSKLDANYVINFDTNLSQLVSKPRKLKKVLAQENLLLKTSFCSNEFIMNANENRSIKSALSAESSFLSASSNKTLTLNDSMFPSIHSVNLATLKSPKNVNPYKTDVINVAVAVGCNKTKTIIPPFNVSEQDRYYFKSNETIVLPNIPLTSQVIVDSENVCFNNDVNNPKKEIDSLIGTKDTTDNSSFGVSCDSSDAYVIARTSSDFNSSNLSTSIQDCDSSVTERVGNKTDVDLNTNKITRNNTVINMGLVPDDNVTIVETNNNVAVTKELKKYTIDQNKSEITINFNARDETKNVLKKNLDVLEDFAPRKMINLPDNNFIHAQIGENAKPFSDELKRYTPESLTDLWDRIVIMIDIAIKRIEDTISKKIEEWKEYLNSFEIHKSHGAEQEVSKIIEPGIEVVSSIDENLDVYQNKVDVNESIQCNLIENSIIDKLALKLGASQSIKSKDSFKRLRTKFFRDYFEVIKPPNDLHINDDNETLSRQDYMFENVKQWNRIKAVFEVPLQYLKENAFVLASVPMFFLSMLCLYGLIVLVLNP</sequence>
<evidence type="ECO:0000313" key="3">
    <source>
        <dbReference type="Proteomes" id="UP000005204"/>
    </source>
</evidence>
<accession>A0A8R2R9C7</accession>
<keyword evidence="1" id="KW-0472">Membrane</keyword>
<keyword evidence="1" id="KW-1133">Transmembrane helix</keyword>
<dbReference type="AlphaFoldDB" id="A0A8R2R9C7"/>
<dbReference type="EnsemblMetazoa" id="XM_038019978.1">
    <property type="protein sequence ID" value="XP_037875906.1"/>
    <property type="gene ID" value="LOC101742629"/>
</dbReference>
<dbReference type="Proteomes" id="UP000005204">
    <property type="component" value="Unassembled WGS sequence"/>
</dbReference>
<dbReference type="EnsemblMetazoa" id="XM_021346366.2">
    <property type="protein sequence ID" value="XP_021202041.1"/>
    <property type="gene ID" value="LOC101742629"/>
</dbReference>
<evidence type="ECO:0000313" key="2">
    <source>
        <dbReference type="EnsemblMetazoa" id="XP_037875906.1"/>
    </source>
</evidence>
<keyword evidence="3" id="KW-1185">Reference proteome</keyword>
<protein>
    <submittedName>
        <fullName evidence="2">Uncharacterized protein</fullName>
    </submittedName>
</protein>
<proteinExistence type="predicted"/>
<evidence type="ECO:0000256" key="1">
    <source>
        <dbReference type="SAM" id="Phobius"/>
    </source>
</evidence>
<keyword evidence="1" id="KW-0812">Transmembrane</keyword>
<name>A0A8R2R9C7_BOMMO</name>
<feature type="transmembrane region" description="Helical" evidence="1">
    <location>
        <begin position="654"/>
        <end position="678"/>
    </location>
</feature>
<dbReference type="GeneID" id="101742629"/>
<dbReference type="KEGG" id="bmor:101742629"/>
<reference evidence="3" key="1">
    <citation type="journal article" date="2008" name="Insect Biochem. Mol. Biol.">
        <title>The genome of a lepidopteran model insect, the silkworm Bombyx mori.</title>
        <authorList>
            <consortium name="International Silkworm Genome Consortium"/>
        </authorList>
    </citation>
    <scope>NUCLEOTIDE SEQUENCE [LARGE SCALE GENOMIC DNA]</scope>
    <source>
        <strain evidence="3">p50T</strain>
    </source>
</reference>